<protein>
    <recommendedName>
        <fullName evidence="1">Methyltransferase domain-containing protein</fullName>
    </recommendedName>
</protein>
<comment type="caution">
    <text evidence="2">The sequence shown here is derived from an EMBL/GenBank/DDBJ whole genome shotgun (WGS) entry which is preliminary data.</text>
</comment>
<evidence type="ECO:0000313" key="3">
    <source>
        <dbReference type="Proteomes" id="UP000193144"/>
    </source>
</evidence>
<name>A0A1Y1Z756_9PLEO</name>
<organism evidence="2 3">
    <name type="scientific">Clohesyomyces aquaticus</name>
    <dbReference type="NCBI Taxonomy" id="1231657"/>
    <lineage>
        <taxon>Eukaryota</taxon>
        <taxon>Fungi</taxon>
        <taxon>Dikarya</taxon>
        <taxon>Ascomycota</taxon>
        <taxon>Pezizomycotina</taxon>
        <taxon>Dothideomycetes</taxon>
        <taxon>Pleosporomycetidae</taxon>
        <taxon>Pleosporales</taxon>
        <taxon>Lindgomycetaceae</taxon>
        <taxon>Clohesyomyces</taxon>
    </lineage>
</organism>
<proteinExistence type="predicted"/>
<gene>
    <name evidence="2" type="ORF">BCR34DRAFT_519118</name>
</gene>
<accession>A0A1Y1Z756</accession>
<dbReference type="Gene3D" id="3.40.50.150">
    <property type="entry name" value="Vaccinia Virus protein VP39"/>
    <property type="match status" value="1"/>
</dbReference>
<dbReference type="Proteomes" id="UP000193144">
    <property type="component" value="Unassembled WGS sequence"/>
</dbReference>
<dbReference type="Pfam" id="PF13649">
    <property type="entry name" value="Methyltransf_25"/>
    <property type="match status" value="1"/>
</dbReference>
<dbReference type="OrthoDB" id="184880at2759"/>
<dbReference type="STRING" id="1231657.A0A1Y1Z756"/>
<dbReference type="SUPFAM" id="SSF53335">
    <property type="entry name" value="S-adenosyl-L-methionine-dependent methyltransferases"/>
    <property type="match status" value="1"/>
</dbReference>
<evidence type="ECO:0000259" key="1">
    <source>
        <dbReference type="Pfam" id="PF13649"/>
    </source>
</evidence>
<dbReference type="InterPro" id="IPR041698">
    <property type="entry name" value="Methyltransf_25"/>
</dbReference>
<keyword evidence="3" id="KW-1185">Reference proteome</keyword>
<dbReference type="InterPro" id="IPR029063">
    <property type="entry name" value="SAM-dependent_MTases_sf"/>
</dbReference>
<evidence type="ECO:0000313" key="2">
    <source>
        <dbReference type="EMBL" id="ORY06128.1"/>
    </source>
</evidence>
<reference evidence="2 3" key="1">
    <citation type="submission" date="2016-07" db="EMBL/GenBank/DDBJ databases">
        <title>Pervasive Adenine N6-methylation of Active Genes in Fungi.</title>
        <authorList>
            <consortium name="DOE Joint Genome Institute"/>
            <person name="Mondo S.J."/>
            <person name="Dannebaum R.O."/>
            <person name="Kuo R.C."/>
            <person name="Labutti K."/>
            <person name="Haridas S."/>
            <person name="Kuo A."/>
            <person name="Salamov A."/>
            <person name="Ahrendt S.R."/>
            <person name="Lipzen A."/>
            <person name="Sullivan W."/>
            <person name="Andreopoulos W.B."/>
            <person name="Clum A."/>
            <person name="Lindquist E."/>
            <person name="Daum C."/>
            <person name="Ramamoorthy G.K."/>
            <person name="Gryganskyi A."/>
            <person name="Culley D."/>
            <person name="Magnuson J.K."/>
            <person name="James T.Y."/>
            <person name="O'Malley M.A."/>
            <person name="Stajich J.E."/>
            <person name="Spatafora J.W."/>
            <person name="Visel A."/>
            <person name="Grigoriev I.V."/>
        </authorList>
    </citation>
    <scope>NUCLEOTIDE SEQUENCE [LARGE SCALE GENOMIC DNA]</scope>
    <source>
        <strain evidence="2 3">CBS 115471</strain>
    </source>
</reference>
<dbReference type="EMBL" id="MCFA01000119">
    <property type="protein sequence ID" value="ORY06128.1"/>
    <property type="molecule type" value="Genomic_DNA"/>
</dbReference>
<feature type="domain" description="Methyltransferase" evidence="1">
    <location>
        <begin position="57"/>
        <end position="150"/>
    </location>
</feature>
<dbReference type="AlphaFoldDB" id="A0A1Y1Z756"/>
<sequence>MASVTSVSRSGTNDDNVIFSAGQSEVDRLDMQHKVIYASMPQLVQAPIDLKKGGLRILDQATGSGLWIRDVRETAGGDNNWVGTDIEDSYFPKAPPADTTYHHQSMTESWPADWSNSFDLVHSRFALPGVGMNPLEYAVKNLIGLVKPGGWIQMVELEWGNWNAGPEGKVFHDSFREMLTMVTNGQGVDLHEKLIPIFKNSGLENLRSKSIDVGYGAVANEEIRDVSEASLLATVKGGIQTMKMLPPISISPEILEALPERLAKENRERGFEMKVFALWAQKPLDM</sequence>